<feature type="domain" description="Formyl transferase C-terminal" evidence="7">
    <location>
        <begin position="211"/>
        <end position="308"/>
    </location>
</feature>
<dbReference type="SUPFAM" id="SSF50486">
    <property type="entry name" value="FMT C-terminal domain-like"/>
    <property type="match status" value="1"/>
</dbReference>
<dbReference type="InterPro" id="IPR044135">
    <property type="entry name" value="Met-tRNA-FMT_C"/>
</dbReference>
<comment type="function">
    <text evidence="5">Attaches a formyl group to the free amino group of methionyl-tRNA(fMet). The formyl group appears to play a dual role in the initiator identity of N-formylmethionyl-tRNA by promoting its recognition by IF2 and preventing the misappropriation of this tRNA by the elongation apparatus.</text>
</comment>
<dbReference type="GO" id="GO:0005829">
    <property type="term" value="C:cytosol"/>
    <property type="evidence" value="ECO:0007669"/>
    <property type="project" value="TreeGrafter"/>
</dbReference>
<dbReference type="Gene3D" id="3.40.50.12230">
    <property type="match status" value="1"/>
</dbReference>
<evidence type="ECO:0000256" key="2">
    <source>
        <dbReference type="ARBA" id="ARBA00012261"/>
    </source>
</evidence>
<proteinExistence type="inferred from homology"/>
<dbReference type="InterPro" id="IPR036477">
    <property type="entry name" value="Formyl_transf_N_sf"/>
</dbReference>
<evidence type="ECO:0000313" key="8">
    <source>
        <dbReference type="EMBL" id="AMG74066.1"/>
    </source>
</evidence>
<dbReference type="Proteomes" id="UP000058599">
    <property type="component" value="Chromosome"/>
</dbReference>
<dbReference type="EC" id="2.1.2.9" evidence="2 5"/>
<dbReference type="CDD" id="cd08646">
    <property type="entry name" value="FMT_core_Met-tRNA-FMT_N"/>
    <property type="match status" value="1"/>
</dbReference>
<evidence type="ECO:0000256" key="3">
    <source>
        <dbReference type="ARBA" id="ARBA00022679"/>
    </source>
</evidence>
<organism evidence="8 9">
    <name type="scientific">Sphingopyxis granuli</name>
    <dbReference type="NCBI Taxonomy" id="267128"/>
    <lineage>
        <taxon>Bacteria</taxon>
        <taxon>Pseudomonadati</taxon>
        <taxon>Pseudomonadota</taxon>
        <taxon>Alphaproteobacteria</taxon>
        <taxon>Sphingomonadales</taxon>
        <taxon>Sphingomonadaceae</taxon>
        <taxon>Sphingopyxis</taxon>
    </lineage>
</organism>
<keyword evidence="4 5" id="KW-0648">Protein biosynthesis</keyword>
<feature type="binding site" evidence="5">
    <location>
        <begin position="120"/>
        <end position="123"/>
    </location>
    <ligand>
        <name>(6S)-5,6,7,8-tetrahydrofolate</name>
        <dbReference type="ChEBI" id="CHEBI:57453"/>
    </ligand>
</feature>
<evidence type="ECO:0000259" key="6">
    <source>
        <dbReference type="Pfam" id="PF00551"/>
    </source>
</evidence>
<dbReference type="InterPro" id="IPR005793">
    <property type="entry name" value="Formyl_trans_C"/>
</dbReference>
<keyword evidence="9" id="KW-1185">Reference proteome</keyword>
<evidence type="ECO:0000256" key="4">
    <source>
        <dbReference type="ARBA" id="ARBA00022917"/>
    </source>
</evidence>
<dbReference type="KEGG" id="sgi:SGRAN_1686"/>
<dbReference type="PANTHER" id="PTHR11138:SF5">
    <property type="entry name" value="METHIONYL-TRNA FORMYLTRANSFERASE, MITOCHONDRIAL"/>
    <property type="match status" value="1"/>
</dbReference>
<evidence type="ECO:0000256" key="1">
    <source>
        <dbReference type="ARBA" id="ARBA00010699"/>
    </source>
</evidence>
<protein>
    <recommendedName>
        <fullName evidence="2 5">Methionyl-tRNA formyltransferase</fullName>
        <ecNumber evidence="2 5">2.1.2.9</ecNumber>
    </recommendedName>
</protein>
<dbReference type="EMBL" id="CP012199">
    <property type="protein sequence ID" value="AMG74066.1"/>
    <property type="molecule type" value="Genomic_DNA"/>
</dbReference>
<dbReference type="AlphaFoldDB" id="A0AA86GKW2"/>
<evidence type="ECO:0000313" key="9">
    <source>
        <dbReference type="Proteomes" id="UP000058599"/>
    </source>
</evidence>
<dbReference type="InterPro" id="IPR005794">
    <property type="entry name" value="Fmt"/>
</dbReference>
<feature type="domain" description="Formyl transferase N-terminal" evidence="6">
    <location>
        <begin position="12"/>
        <end position="190"/>
    </location>
</feature>
<reference evidence="8 9" key="1">
    <citation type="journal article" date="2016" name="BMC Genomics">
        <title>Genomic analysis of the nitrate-respiring Sphingopyxis granuli (formerly Sphingomonas macrogoltabida) strain TFA.</title>
        <authorList>
            <person name="Garcia-Romero I."/>
            <person name="Perez-Pulido A.J."/>
            <person name="Gonzalez-Flores Y.E."/>
            <person name="Reyes-Ramirez F."/>
            <person name="Santero E."/>
            <person name="Floriano B."/>
        </authorList>
    </citation>
    <scope>NUCLEOTIDE SEQUENCE [LARGE SCALE GENOMIC DNA]</scope>
    <source>
        <strain evidence="8 9">TFA</strain>
    </source>
</reference>
<dbReference type="CDD" id="cd08704">
    <property type="entry name" value="Met_tRNA_FMT_C"/>
    <property type="match status" value="1"/>
</dbReference>
<accession>A0AA86GKW2</accession>
<dbReference type="HAMAP" id="MF_00182">
    <property type="entry name" value="Formyl_trans"/>
    <property type="match status" value="1"/>
</dbReference>
<dbReference type="InterPro" id="IPR041711">
    <property type="entry name" value="Met-tRNA-FMT_N"/>
</dbReference>
<dbReference type="SUPFAM" id="SSF53328">
    <property type="entry name" value="Formyltransferase"/>
    <property type="match status" value="1"/>
</dbReference>
<dbReference type="Pfam" id="PF02911">
    <property type="entry name" value="Formyl_trans_C"/>
    <property type="match status" value="1"/>
</dbReference>
<name>A0AA86GKW2_9SPHN</name>
<dbReference type="InterPro" id="IPR011034">
    <property type="entry name" value="Formyl_transferase-like_C_sf"/>
</dbReference>
<dbReference type="InterPro" id="IPR002376">
    <property type="entry name" value="Formyl_transf_N"/>
</dbReference>
<evidence type="ECO:0000259" key="7">
    <source>
        <dbReference type="Pfam" id="PF02911"/>
    </source>
</evidence>
<keyword evidence="3 5" id="KW-0808">Transferase</keyword>
<evidence type="ECO:0000256" key="5">
    <source>
        <dbReference type="HAMAP-Rule" id="MF_00182"/>
    </source>
</evidence>
<gene>
    <name evidence="5 8" type="primary">fmt</name>
    <name evidence="8" type="ORF">SGRAN_1686</name>
</gene>
<dbReference type="NCBIfam" id="TIGR00460">
    <property type="entry name" value="fmt"/>
    <property type="match status" value="1"/>
</dbReference>
<dbReference type="PANTHER" id="PTHR11138">
    <property type="entry name" value="METHIONYL-TRNA FORMYLTRANSFERASE"/>
    <property type="match status" value="1"/>
</dbReference>
<sequence length="317" mass="33474">MYRLPPPKPATMRIAFMGTPPFAVPTLAALHAAGHEVVAVYTQPPRPARRGKKVQRSAVHDWAEAHGLPVRTPKNLKNAEEQAAFAALDLDVAVVAAYGLILPQAVLDTPRAGCLNVHGSILPRWRGAAPVQRAILAGDAETGVTIMQMDAGLDTGAIRLIGRTPVDGKTAGKLTAELAAMGARLMVKVLGDLDAFAPQPQPNAGATYAAKIDKSEARLDFLTSAVQVERQIRAFNPVPGAFFELDDERYKLLAAEVVHPADTIPGATPGVTLDEALTVACNPGAIRATRVQRAGKPAMDAAELLRGRPIAKGVRLA</sequence>
<dbReference type="Pfam" id="PF00551">
    <property type="entry name" value="Formyl_trans_N"/>
    <property type="match status" value="1"/>
</dbReference>
<comment type="catalytic activity">
    <reaction evidence="5">
        <text>L-methionyl-tRNA(fMet) + (6R)-10-formyltetrahydrofolate = N-formyl-L-methionyl-tRNA(fMet) + (6S)-5,6,7,8-tetrahydrofolate + H(+)</text>
        <dbReference type="Rhea" id="RHEA:24380"/>
        <dbReference type="Rhea" id="RHEA-COMP:9952"/>
        <dbReference type="Rhea" id="RHEA-COMP:9953"/>
        <dbReference type="ChEBI" id="CHEBI:15378"/>
        <dbReference type="ChEBI" id="CHEBI:57453"/>
        <dbReference type="ChEBI" id="CHEBI:78530"/>
        <dbReference type="ChEBI" id="CHEBI:78844"/>
        <dbReference type="ChEBI" id="CHEBI:195366"/>
        <dbReference type="EC" id="2.1.2.9"/>
    </reaction>
</comment>
<comment type="similarity">
    <text evidence="1 5">Belongs to the Fmt family.</text>
</comment>
<dbReference type="GO" id="GO:0004479">
    <property type="term" value="F:methionyl-tRNA formyltransferase activity"/>
    <property type="evidence" value="ECO:0007669"/>
    <property type="project" value="UniProtKB-UniRule"/>
</dbReference>